<dbReference type="NCBIfam" id="TIGR00231">
    <property type="entry name" value="small_GTP"/>
    <property type="match status" value="1"/>
</dbReference>
<dbReference type="AlphaFoldDB" id="A0A7S2C098"/>
<dbReference type="Gene3D" id="3.40.50.300">
    <property type="entry name" value="P-loop containing nucleotide triphosphate hydrolases"/>
    <property type="match status" value="1"/>
</dbReference>
<protein>
    <recommendedName>
        <fullName evidence="5">Tr-type G domain-containing protein</fullName>
    </recommendedName>
</protein>
<comment type="similarity">
    <text evidence="2">Belongs to the TRAFAC class translation factor GTPase superfamily. Classic translation factor GTPase family. EF-Tu/EF-1A subfamily.</text>
</comment>
<dbReference type="SUPFAM" id="SSF52540">
    <property type="entry name" value="P-loop containing nucleoside triphosphate hydrolases"/>
    <property type="match status" value="1"/>
</dbReference>
<dbReference type="InterPro" id="IPR054696">
    <property type="entry name" value="GTP-eEF1A_C"/>
</dbReference>
<dbReference type="CDD" id="cd03704">
    <property type="entry name" value="eRF3_C_III"/>
    <property type="match status" value="1"/>
</dbReference>
<accession>A0A7S2C098</accession>
<name>A0A7S2C098_9STRA</name>
<evidence type="ECO:0000313" key="6">
    <source>
        <dbReference type="EMBL" id="CAD9411996.1"/>
    </source>
</evidence>
<keyword evidence="3" id="KW-0547">Nucleotide-binding</keyword>
<dbReference type="InterPro" id="IPR009001">
    <property type="entry name" value="Transl_elong_EF1A/Init_IF2_C"/>
</dbReference>
<reference evidence="6" key="1">
    <citation type="submission" date="2021-01" db="EMBL/GenBank/DDBJ databases">
        <authorList>
            <person name="Corre E."/>
            <person name="Pelletier E."/>
            <person name="Niang G."/>
            <person name="Scheremetjew M."/>
            <person name="Finn R."/>
            <person name="Kale V."/>
            <person name="Holt S."/>
            <person name="Cochrane G."/>
            <person name="Meng A."/>
            <person name="Brown T."/>
            <person name="Cohen L."/>
        </authorList>
    </citation>
    <scope>NUCLEOTIDE SEQUENCE</scope>
    <source>
        <strain evidence="6">RCC1693</strain>
    </source>
</reference>
<keyword evidence="4" id="KW-0342">GTP-binding</keyword>
<dbReference type="InterPro" id="IPR031157">
    <property type="entry name" value="G_TR_CS"/>
</dbReference>
<dbReference type="InterPro" id="IPR000795">
    <property type="entry name" value="T_Tr_GTP-bd_dom"/>
</dbReference>
<evidence type="ECO:0000256" key="2">
    <source>
        <dbReference type="ARBA" id="ARBA00007249"/>
    </source>
</evidence>
<sequence>VVEDEQDLDQREHLNIVFIGHVDAGKSTLSGNILYLTDHVDKRTIEKYEREAKQRNRDSWFLAFIMDTNEEERAKGKTVEVGRAYFSTEHKRYTILDAPGHKSYVPNMIAGASQADIGILVISARKGEFEAGFERGGQTREHAMLAKTLGVKYLLVVVNKMDDPSVQWKKERWDEILGKLKPFLKSCGFKVKKEVKFIPISALTGDNVLNPVSAETCAWWPEMIASDENPANIHGHGELISVLDHMTLTGRDPTAPLRIPVLDRYYDKGTVIIGKVESGLLSKGDEIKLMPTGMTTRVVNLYSNEVAVRAVKPGDNVAIRCALKQEDICKGFMICDPPRPARAVTRFTAQLALVDLLETRSLFTAGYDCMLHIHTCETEVVVGRLLTIVDNKTKAEKKFPRFAKTGSTITCILEVPQSIVIAPFAQAPQLGRFTLRDEGQSIAIGMVLKLAK</sequence>
<dbReference type="Pfam" id="PF00009">
    <property type="entry name" value="GTP_EFTU"/>
    <property type="match status" value="1"/>
</dbReference>
<dbReference type="SUPFAM" id="SSF50465">
    <property type="entry name" value="EF-Tu/eEF-1alpha/eIF2-gamma C-terminal domain"/>
    <property type="match status" value="1"/>
</dbReference>
<dbReference type="CDD" id="cd01883">
    <property type="entry name" value="EF1_alpha"/>
    <property type="match status" value="1"/>
</dbReference>
<evidence type="ECO:0000256" key="4">
    <source>
        <dbReference type="ARBA" id="ARBA00023134"/>
    </source>
</evidence>
<dbReference type="GO" id="GO:0009507">
    <property type="term" value="C:chloroplast"/>
    <property type="evidence" value="ECO:0007669"/>
    <property type="project" value="UniProtKB-SubCell"/>
</dbReference>
<dbReference type="SUPFAM" id="SSF50447">
    <property type="entry name" value="Translation proteins"/>
    <property type="match status" value="1"/>
</dbReference>
<dbReference type="PRINTS" id="PR00315">
    <property type="entry name" value="ELONGATNFCT"/>
</dbReference>
<dbReference type="InterPro" id="IPR009000">
    <property type="entry name" value="Transl_B-barrel_sf"/>
</dbReference>
<evidence type="ECO:0000256" key="1">
    <source>
        <dbReference type="ARBA" id="ARBA00004229"/>
    </source>
</evidence>
<dbReference type="InterPro" id="IPR050100">
    <property type="entry name" value="TRAFAC_GTPase_members"/>
</dbReference>
<dbReference type="FunFam" id="3.40.50.300:FF:001202">
    <property type="entry name" value="Translation elongation factor EF-1 subunit alpha"/>
    <property type="match status" value="1"/>
</dbReference>
<feature type="non-terminal residue" evidence="6">
    <location>
        <position position="1"/>
    </location>
</feature>
<comment type="subcellular location">
    <subcellularLocation>
        <location evidence="1">Plastid</location>
        <location evidence="1">Chloroplast</location>
    </subcellularLocation>
</comment>
<dbReference type="Pfam" id="PF03144">
    <property type="entry name" value="GTP_EFTU_D2"/>
    <property type="match status" value="1"/>
</dbReference>
<dbReference type="Gene3D" id="2.40.30.10">
    <property type="entry name" value="Translation factors"/>
    <property type="match status" value="2"/>
</dbReference>
<dbReference type="PROSITE" id="PS51722">
    <property type="entry name" value="G_TR_2"/>
    <property type="match status" value="1"/>
</dbReference>
<dbReference type="GO" id="GO:0003924">
    <property type="term" value="F:GTPase activity"/>
    <property type="evidence" value="ECO:0007669"/>
    <property type="project" value="InterPro"/>
</dbReference>
<dbReference type="GO" id="GO:0005525">
    <property type="term" value="F:GTP binding"/>
    <property type="evidence" value="ECO:0007669"/>
    <property type="project" value="UniProtKB-KW"/>
</dbReference>
<evidence type="ECO:0000259" key="5">
    <source>
        <dbReference type="PROSITE" id="PS51722"/>
    </source>
</evidence>
<dbReference type="InterPro" id="IPR005225">
    <property type="entry name" value="Small_GTP-bd"/>
</dbReference>
<dbReference type="EMBL" id="HBGT01014303">
    <property type="protein sequence ID" value="CAD9411996.1"/>
    <property type="molecule type" value="Transcribed_RNA"/>
</dbReference>
<dbReference type="InterPro" id="IPR027417">
    <property type="entry name" value="P-loop_NTPase"/>
</dbReference>
<feature type="domain" description="Tr-type G" evidence="5">
    <location>
        <begin position="11"/>
        <end position="254"/>
    </location>
</feature>
<dbReference type="PANTHER" id="PTHR23115">
    <property type="entry name" value="TRANSLATION FACTOR"/>
    <property type="match status" value="1"/>
</dbReference>
<evidence type="ECO:0000256" key="3">
    <source>
        <dbReference type="ARBA" id="ARBA00022741"/>
    </source>
</evidence>
<proteinExistence type="inferred from homology"/>
<dbReference type="PROSITE" id="PS00301">
    <property type="entry name" value="G_TR_1"/>
    <property type="match status" value="1"/>
</dbReference>
<organism evidence="6">
    <name type="scientific">Florenciella parvula</name>
    <dbReference type="NCBI Taxonomy" id="236787"/>
    <lineage>
        <taxon>Eukaryota</taxon>
        <taxon>Sar</taxon>
        <taxon>Stramenopiles</taxon>
        <taxon>Ochrophyta</taxon>
        <taxon>Dictyochophyceae</taxon>
        <taxon>Florenciellales</taxon>
        <taxon>Florenciella</taxon>
    </lineage>
</organism>
<gene>
    <name evidence="6" type="ORF">FPAR1323_LOCUS7672</name>
</gene>
<dbReference type="InterPro" id="IPR004161">
    <property type="entry name" value="EFTu-like_2"/>
</dbReference>
<dbReference type="Pfam" id="PF22594">
    <property type="entry name" value="GTP-eEF1A_C"/>
    <property type="match status" value="1"/>
</dbReference>